<dbReference type="AlphaFoldDB" id="A0A0K2UHU1"/>
<accession>A0A0K2UHU1</accession>
<organism evidence="2">
    <name type="scientific">Lepeophtheirus salmonis</name>
    <name type="common">Salmon louse</name>
    <name type="synonym">Caligus salmonis</name>
    <dbReference type="NCBI Taxonomy" id="72036"/>
    <lineage>
        <taxon>Eukaryota</taxon>
        <taxon>Metazoa</taxon>
        <taxon>Ecdysozoa</taxon>
        <taxon>Arthropoda</taxon>
        <taxon>Crustacea</taxon>
        <taxon>Multicrustacea</taxon>
        <taxon>Hexanauplia</taxon>
        <taxon>Copepoda</taxon>
        <taxon>Siphonostomatoida</taxon>
        <taxon>Caligidae</taxon>
        <taxon>Lepeophtheirus</taxon>
    </lineage>
</organism>
<keyword evidence="1" id="KW-0732">Signal</keyword>
<name>A0A0K2UHU1_LEPSM</name>
<protein>
    <submittedName>
        <fullName evidence="2">Uncharacterized protein</fullName>
    </submittedName>
</protein>
<evidence type="ECO:0000313" key="2">
    <source>
        <dbReference type="EMBL" id="CDW37256.1"/>
    </source>
</evidence>
<dbReference type="EMBL" id="HACA01019895">
    <property type="protein sequence ID" value="CDW37256.1"/>
    <property type="molecule type" value="Transcribed_RNA"/>
</dbReference>
<sequence length="224" mass="24485">MRNTIYWTLALFFMGQYFQEGMADLNDQVDAEVPTENDMYQSRLWSLIGWDSKGKTPFPIKTIKKNIGSGFIFTKGPSKIGFTKYLQKTTKDGSNIKMSLFKGKTPKGFGLLTSRPSISGSPDWIGKLDGSNGASVKNVDLEVDLLKLFTKTGSWPSSQSGKPKGPNIMSGQLDTPLGKMSFGIHLGGKMPKPSLKLKYKFVGSSKGNKVVVGSNEVTGDFFMG</sequence>
<feature type="signal peptide" evidence="1">
    <location>
        <begin position="1"/>
        <end position="23"/>
    </location>
</feature>
<feature type="chain" id="PRO_5005488732" evidence="1">
    <location>
        <begin position="24"/>
        <end position="224"/>
    </location>
</feature>
<reference evidence="2" key="1">
    <citation type="submission" date="2014-05" db="EMBL/GenBank/DDBJ databases">
        <authorList>
            <person name="Chronopoulou M."/>
        </authorList>
    </citation>
    <scope>NUCLEOTIDE SEQUENCE</scope>
    <source>
        <tissue evidence="2">Whole organism</tissue>
    </source>
</reference>
<evidence type="ECO:0000256" key="1">
    <source>
        <dbReference type="SAM" id="SignalP"/>
    </source>
</evidence>
<proteinExistence type="predicted"/>